<reference evidence="2 3" key="1">
    <citation type="submission" date="2011-06" db="EMBL/GenBank/DDBJ databases">
        <title>The Genome Sequence of Fusarium oxysporum FOSC 3-a.</title>
        <authorList>
            <consortium name="The Broad Institute Genome Sequencing Platform"/>
            <person name="Ma L.-J."/>
            <person name="Gale L.R."/>
            <person name="Schwartz D.C."/>
            <person name="Zhou S."/>
            <person name="Corby-Kistler H."/>
            <person name="Young S.K."/>
            <person name="Zeng Q."/>
            <person name="Gargeya S."/>
            <person name="Fitzgerald M."/>
            <person name="Haas B."/>
            <person name="Abouelleil A."/>
            <person name="Alvarado L."/>
            <person name="Arachchi H.M."/>
            <person name="Berlin A."/>
            <person name="Brown A."/>
            <person name="Chapman S.B."/>
            <person name="Chen Z."/>
            <person name="Dunbar C."/>
            <person name="Freedman E."/>
            <person name="Gearin G."/>
            <person name="Gellesch M."/>
            <person name="Goldberg J."/>
            <person name="Griggs A."/>
            <person name="Gujja S."/>
            <person name="Heiman D."/>
            <person name="Howarth C."/>
            <person name="Larson L."/>
            <person name="Lui A."/>
            <person name="MacDonald P.J.P."/>
            <person name="Mehta T."/>
            <person name="Montmayeur A."/>
            <person name="Murphy C."/>
            <person name="Neiman D."/>
            <person name="Pearson M."/>
            <person name="Priest M."/>
            <person name="Roberts A."/>
            <person name="Saif S."/>
            <person name="Shea T."/>
            <person name="Shenoy N."/>
            <person name="Sisk P."/>
            <person name="Stolte C."/>
            <person name="Sykes S."/>
            <person name="Wortman J."/>
            <person name="Nusbaum C."/>
            <person name="Birren B."/>
        </authorList>
    </citation>
    <scope>NUCLEOTIDE SEQUENCE [LARGE SCALE GENOMIC DNA]</scope>
    <source>
        <strain evidence="3">FOSC 3-a</strain>
    </source>
</reference>
<feature type="compositionally biased region" description="Low complexity" evidence="1">
    <location>
        <begin position="1"/>
        <end position="17"/>
    </location>
</feature>
<feature type="compositionally biased region" description="Basic residues" evidence="1">
    <location>
        <begin position="475"/>
        <end position="484"/>
    </location>
</feature>
<dbReference type="OrthoDB" id="5153349at2759"/>
<dbReference type="EMBL" id="JH717860">
    <property type="protein sequence ID" value="EWY79569.1"/>
    <property type="molecule type" value="Genomic_DNA"/>
</dbReference>
<organism evidence="2 3">
    <name type="scientific">Fusarium oxysporum NRRL 32931</name>
    <dbReference type="NCBI Taxonomy" id="660029"/>
    <lineage>
        <taxon>Eukaryota</taxon>
        <taxon>Fungi</taxon>
        <taxon>Dikarya</taxon>
        <taxon>Ascomycota</taxon>
        <taxon>Pezizomycotina</taxon>
        <taxon>Sordariomycetes</taxon>
        <taxon>Hypocreomycetidae</taxon>
        <taxon>Hypocreales</taxon>
        <taxon>Nectriaceae</taxon>
        <taxon>Fusarium</taxon>
        <taxon>Fusarium oxysporum species complex</taxon>
    </lineage>
</organism>
<protein>
    <submittedName>
        <fullName evidence="2">Uncharacterized protein</fullName>
    </submittedName>
</protein>
<feature type="region of interest" description="Disordered" evidence="1">
    <location>
        <begin position="313"/>
        <end position="484"/>
    </location>
</feature>
<dbReference type="HOGENOM" id="CLU_042686_0_0_1"/>
<evidence type="ECO:0000256" key="1">
    <source>
        <dbReference type="SAM" id="MobiDB-lite"/>
    </source>
</evidence>
<name>W9HEY7_FUSOX</name>
<evidence type="ECO:0000313" key="2">
    <source>
        <dbReference type="EMBL" id="EWY79569.1"/>
    </source>
</evidence>
<sequence>MSSSTSTSNSTSTSTLSGHPPPRMPYDSQKNLGSDMTTSFFGQLDTPTRFPTSDEQLIKSLNVEALGRVFLPPPPYMTLPEYSVLRPEGCRSPDPLPIYFSLNLSVYNQQIVESEWENQWFHFTGKVHPYALEWVLREPDVFGDEDGDGEVYKVPVVLIRDFGYQAIDPRTLCNGEGFPLIQPVVSLTGQVLGTGQTHLIKDSVPLLDDAQLRCCAFIQCCTYITPGQPSKSPFKGFHPFQVFILFPIRALPFSLLCKKMADRKDTQFVPGVPFNCVGKIVGLLDHSLMVAAPTVDEKDYVFIVVPDSWTFPDKSTPPAPAANTVSPSKTEPGPSQAGGFAAARSMFKSPSKKFSQVQQSRSQSSQSPQGGPSQQPDTPSQNKRPAISASPSSQSSSNNPATKRLRGSTVTTATSPIIAGSPVSPLTSVDSDENDNHEEGEAKENEDSRSPNISATLRSSVRPNMRSSTTDLAGRNKRHPTKRL</sequence>
<feature type="compositionally biased region" description="Polar residues" evidence="1">
    <location>
        <begin position="450"/>
        <end position="471"/>
    </location>
</feature>
<accession>W9HEY7</accession>
<dbReference type="Proteomes" id="UP000030753">
    <property type="component" value="Unassembled WGS sequence"/>
</dbReference>
<dbReference type="AlphaFoldDB" id="W9HEY7"/>
<evidence type="ECO:0000313" key="3">
    <source>
        <dbReference type="Proteomes" id="UP000030753"/>
    </source>
</evidence>
<feature type="compositionally biased region" description="Low complexity" evidence="1">
    <location>
        <begin position="388"/>
        <end position="401"/>
    </location>
</feature>
<feature type="compositionally biased region" description="Basic and acidic residues" evidence="1">
    <location>
        <begin position="437"/>
        <end position="449"/>
    </location>
</feature>
<feature type="compositionally biased region" description="Low complexity" evidence="1">
    <location>
        <begin position="355"/>
        <end position="381"/>
    </location>
</feature>
<gene>
    <name evidence="2" type="ORF">FOYG_17263</name>
</gene>
<proteinExistence type="predicted"/>
<feature type="region of interest" description="Disordered" evidence="1">
    <location>
        <begin position="1"/>
        <end position="32"/>
    </location>
</feature>